<dbReference type="RefSeq" id="WP_070976419.1">
    <property type="nucleotide sequence ID" value="NZ_CP043420.1"/>
</dbReference>
<dbReference type="OrthoDB" id="8966807at2"/>
<proteinExistence type="predicted"/>
<gene>
    <name evidence="1" type="ORF">FY550_05510</name>
</gene>
<organism evidence="1 2">
    <name type="scientific">Kushneria phosphatilytica</name>
    <dbReference type="NCBI Taxonomy" id="657387"/>
    <lineage>
        <taxon>Bacteria</taxon>
        <taxon>Pseudomonadati</taxon>
        <taxon>Pseudomonadota</taxon>
        <taxon>Gammaproteobacteria</taxon>
        <taxon>Oceanospirillales</taxon>
        <taxon>Halomonadaceae</taxon>
        <taxon>Kushneria</taxon>
    </lineage>
</organism>
<dbReference type="AlphaFoldDB" id="A0A1S1NYN7"/>
<dbReference type="Pfam" id="PF21983">
    <property type="entry name" value="NikA-like"/>
    <property type="match status" value="1"/>
</dbReference>
<dbReference type="Proteomes" id="UP000322553">
    <property type="component" value="Chromosome"/>
</dbReference>
<evidence type="ECO:0000313" key="2">
    <source>
        <dbReference type="Proteomes" id="UP000322553"/>
    </source>
</evidence>
<dbReference type="EMBL" id="CP043420">
    <property type="protein sequence ID" value="QEL10639.1"/>
    <property type="molecule type" value="Genomic_DNA"/>
</dbReference>
<protein>
    <submittedName>
        <fullName evidence="1">Conjugal transfer protein TraJ</fullName>
    </submittedName>
</protein>
<dbReference type="InterPro" id="IPR053842">
    <property type="entry name" value="NikA-like"/>
</dbReference>
<keyword evidence="2" id="KW-1185">Reference proteome</keyword>
<reference evidence="1 2" key="1">
    <citation type="submission" date="2019-08" db="EMBL/GenBank/DDBJ databases">
        <title>Complete genome sequence of Kushneria sp. YCWA18, a halophilic phosphate-solubilizing bacterium isolated from Daqiao saltern in China.</title>
        <authorList>
            <person name="Du G.-X."/>
            <person name="Qu L.-Y."/>
        </authorList>
    </citation>
    <scope>NUCLEOTIDE SEQUENCE [LARGE SCALE GENOMIC DNA]</scope>
    <source>
        <strain evidence="1 2">YCWA18</strain>
    </source>
</reference>
<accession>A0A1S1NYN7</accession>
<evidence type="ECO:0000313" key="1">
    <source>
        <dbReference type="EMBL" id="QEL10639.1"/>
    </source>
</evidence>
<dbReference type="KEGG" id="kuy:FY550_05510"/>
<name>A0A1S1NYN7_9GAMM</name>
<sequence>MGSQTRVRQKPIKVWVDEGEKLSIESNAKACNMSSSAFLRNLGLGYEPKSMLDYAAVGDLMKLNGDLGRLGGLLKMALTNSEGQRGEVAEMIELSALLSRIEKLRSEIRDKVQVI</sequence>